<sequence>MGAGGSKAAAAQRTASRAAAAAGRPPAAAAAAAGEAAPGISAAEREREAALRAQAAAAAAEPADAAAQREAAERQQLVRSMQAVMSGVKQYQFEVYQNPETDRKYAVKKKSKEEKEAELVGRLTSPILRQLLEEHAWSVRQGKPLDAAALARKYGAREDALAGVLQHNAMPIAYDTRLVMIMFNGNEANAVRVIELAWQWCVDQGLSKREIERLMRHFQHSDRYTAFREWETTSLLNWQLFDRYLAAAAEAPVAVGQPALPVNFAAMLRSSLTSLERVTEMLTVPPAELAAFLDSLAQRLSPAAAGRFVASMPATDPLNFRPGQVLTALEWLLENPPFSSMEGAALASFLPSVRSLLSYGAEDLQQWLAALQRSAGLTMEQAGQLVLRQPEVLRSSAVSIEAAAARLRQLVPADTLNALLSRQPQLLVAPEYKLEQLLRTLRLWTQTVGVPAEAVLARYDSLKGRIEELLRCDATTLQQRLAALQQEAGLSVDAAGSLAAAHPDLLLTPTTVLQGAAAWLRQHLPADVFAAVFTPDSRLLAASESKLEQLRNTLQLWTEVLGTPLDTVLQQYKQCFQSTRQLAQVDGAVLQERMASLQQLAGVAAEQARAAVMQNFNLLLTPTERLQSNAARLGQMLPAQLLGPLLASQPQLLASQEWDLDRMALAVQLWTQVVGVPLQTVAARLQDAVSGVQWFSRYQPSTLRRSMTGLRNAIEGAMTAEQLAAFVFQHPDLLAKQPSMVKEAGDWLRDNMAPETTRALLERDPGLLGASQWLLKETTAKLRLWTDIVGVPLPTVIQHYASCVGDIDILLPDLAAAYVLERAPTQLRTEDGTGSLNWWLNRRSAVQAMGLPEAAAARMMEHFVQIERGKALVASLRMSETQLRSRIRKITKREKMRSFVLELEECGLTELAAEARARLATL</sequence>
<protein>
    <submittedName>
        <fullName evidence="2">Uncharacterized protein</fullName>
    </submittedName>
</protein>
<feature type="region of interest" description="Disordered" evidence="1">
    <location>
        <begin position="1"/>
        <end position="47"/>
    </location>
</feature>
<proteinExistence type="predicted"/>
<comment type="caution">
    <text evidence="2">The sequence shown here is derived from an EMBL/GenBank/DDBJ whole genome shotgun (WGS) entry which is preliminary data.</text>
</comment>
<dbReference type="Gene3D" id="1.25.70.10">
    <property type="entry name" value="Transcription termination factor 3, mitochondrial"/>
    <property type="match status" value="2"/>
</dbReference>
<dbReference type="Proteomes" id="UP000239899">
    <property type="component" value="Unassembled WGS sequence"/>
</dbReference>
<reference evidence="2 3" key="1">
    <citation type="journal article" date="2018" name="Plant J.">
        <title>Genome sequences of Chlorella sorokiniana UTEX 1602 and Micractinium conductrix SAG 241.80: implications to maltose excretion by a green alga.</title>
        <authorList>
            <person name="Arriola M.B."/>
            <person name="Velmurugan N."/>
            <person name="Zhang Y."/>
            <person name="Plunkett M.H."/>
            <person name="Hondzo H."/>
            <person name="Barney B.M."/>
        </authorList>
    </citation>
    <scope>NUCLEOTIDE SEQUENCE [LARGE SCALE GENOMIC DNA]</scope>
    <source>
        <strain evidence="3">UTEX 1602</strain>
    </source>
</reference>
<gene>
    <name evidence="2" type="ORF">C2E21_5999</name>
</gene>
<dbReference type="InterPro" id="IPR038538">
    <property type="entry name" value="MTERF_sf"/>
</dbReference>
<dbReference type="OrthoDB" id="513303at2759"/>
<dbReference type="AlphaFoldDB" id="A0A2P6TM66"/>
<evidence type="ECO:0000313" key="2">
    <source>
        <dbReference type="EMBL" id="PRW45430.1"/>
    </source>
</evidence>
<name>A0A2P6TM66_CHLSO</name>
<organism evidence="2 3">
    <name type="scientific">Chlorella sorokiniana</name>
    <name type="common">Freshwater green alga</name>
    <dbReference type="NCBI Taxonomy" id="3076"/>
    <lineage>
        <taxon>Eukaryota</taxon>
        <taxon>Viridiplantae</taxon>
        <taxon>Chlorophyta</taxon>
        <taxon>core chlorophytes</taxon>
        <taxon>Trebouxiophyceae</taxon>
        <taxon>Chlorellales</taxon>
        <taxon>Chlorellaceae</taxon>
        <taxon>Chlorella clade</taxon>
        <taxon>Chlorella</taxon>
    </lineage>
</organism>
<accession>A0A2P6TM66</accession>
<feature type="compositionally biased region" description="Low complexity" evidence="1">
    <location>
        <begin position="1"/>
        <end position="42"/>
    </location>
</feature>
<evidence type="ECO:0000313" key="3">
    <source>
        <dbReference type="Proteomes" id="UP000239899"/>
    </source>
</evidence>
<evidence type="ECO:0000256" key="1">
    <source>
        <dbReference type="SAM" id="MobiDB-lite"/>
    </source>
</evidence>
<dbReference type="EMBL" id="LHPG02000011">
    <property type="protein sequence ID" value="PRW45430.1"/>
    <property type="molecule type" value="Genomic_DNA"/>
</dbReference>
<keyword evidence="3" id="KW-1185">Reference proteome</keyword>